<accession>A0A7Z0MNS8</accession>
<proteinExistence type="predicted"/>
<dbReference type="EMBL" id="JACCHS010000042">
    <property type="protein sequence ID" value="NYT46805.1"/>
    <property type="molecule type" value="Genomic_DNA"/>
</dbReference>
<keyword evidence="1" id="KW-0732">Signal</keyword>
<sequence>MFIKNFMVTPLATLALSSSMVNADSSHDATFTDGVLTVSRVIAAGSLYENVQMKLDFDANTFALLNAQPHSRFSSEIIDMDEVLTDHIAQHSWVNGTHGCHINANVAATATGDIVEFCEALEFAGFSDWRAPTSMEMSEMIIHADHMDVQLNYINPACQFMATSGGFVQTENTSVPDKIVETAVNSGSRCVR</sequence>
<dbReference type="AlphaFoldDB" id="A0A7Z0MNS8"/>
<feature type="signal peptide" evidence="1">
    <location>
        <begin position="1"/>
        <end position="23"/>
    </location>
</feature>
<reference evidence="2 3" key="1">
    <citation type="submission" date="2020-05" db="EMBL/GenBank/DDBJ databases">
        <title>Horizontal transmission and recombination maintain forever young bacterial symbiont genomes.</title>
        <authorList>
            <person name="Russell S.L."/>
            <person name="Pepper-Tunick E."/>
            <person name="Svedberg J."/>
            <person name="Byrne A."/>
            <person name="Ruelas Castillo J."/>
            <person name="Vollmers C."/>
            <person name="Beinart R.A."/>
            <person name="Corbett-Detig R."/>
        </authorList>
    </citation>
    <scope>NUCLEOTIDE SEQUENCE [LARGE SCALE GENOMIC DNA]</scope>
    <source>
        <strain evidence="2">4727-3</strain>
    </source>
</reference>
<evidence type="ECO:0000313" key="2">
    <source>
        <dbReference type="EMBL" id="NYT46805.1"/>
    </source>
</evidence>
<gene>
    <name evidence="2" type="ORF">H0A75_03345</name>
</gene>
<organism evidence="2 3">
    <name type="scientific">Candidatus Methanofishera endochildressiae</name>
    <dbReference type="NCBI Taxonomy" id="2738884"/>
    <lineage>
        <taxon>Bacteria</taxon>
        <taxon>Pseudomonadati</taxon>
        <taxon>Pseudomonadota</taxon>
        <taxon>Gammaproteobacteria</taxon>
        <taxon>Candidatus Methanofishera</taxon>
    </lineage>
</organism>
<evidence type="ECO:0000256" key="1">
    <source>
        <dbReference type="SAM" id="SignalP"/>
    </source>
</evidence>
<name>A0A7Z0MNS8_9GAMM</name>
<evidence type="ECO:0000313" key="3">
    <source>
        <dbReference type="Proteomes" id="UP000537890"/>
    </source>
</evidence>
<feature type="chain" id="PRO_5031337271" description="DUF1566 domain-containing protein" evidence="1">
    <location>
        <begin position="24"/>
        <end position="192"/>
    </location>
</feature>
<dbReference type="Proteomes" id="UP000537890">
    <property type="component" value="Unassembled WGS sequence"/>
</dbReference>
<comment type="caution">
    <text evidence="2">The sequence shown here is derived from an EMBL/GenBank/DDBJ whole genome shotgun (WGS) entry which is preliminary data.</text>
</comment>
<evidence type="ECO:0008006" key="4">
    <source>
        <dbReference type="Google" id="ProtNLM"/>
    </source>
</evidence>
<protein>
    <recommendedName>
        <fullName evidence="4">DUF1566 domain-containing protein</fullName>
    </recommendedName>
</protein>